<dbReference type="STRING" id="76947.GCA_002080435_02256"/>
<name>A0A086P6Z0_SPHHM</name>
<evidence type="ECO:0000259" key="1">
    <source>
        <dbReference type="Pfam" id="PF18735"/>
    </source>
</evidence>
<organism evidence="2 3">
    <name type="scientific">Sphingobium herbicidovorans (strain ATCC 700291 / DSM 11019 / CCUG 56400 / KCTC 2939 / LMG 18315 / NBRC 16415 / MH)</name>
    <name type="common">Sphingomonas herbicidovorans</name>
    <dbReference type="NCBI Taxonomy" id="1219045"/>
    <lineage>
        <taxon>Bacteria</taxon>
        <taxon>Pseudomonadati</taxon>
        <taxon>Pseudomonadota</taxon>
        <taxon>Alphaproteobacteria</taxon>
        <taxon>Sphingomonadales</taxon>
        <taxon>Sphingomonadaceae</taxon>
        <taxon>Sphingobium</taxon>
    </lineage>
</organism>
<comment type="caution">
    <text evidence="2">The sequence shown here is derived from an EMBL/GenBank/DDBJ whole genome shotgun (WGS) entry which is preliminary data.</text>
</comment>
<dbReference type="EMBL" id="JFZA02000034">
    <property type="protein sequence ID" value="KFG89158.1"/>
    <property type="molecule type" value="Genomic_DNA"/>
</dbReference>
<reference evidence="2" key="1">
    <citation type="submission" date="2014-08" db="EMBL/GenBank/DDBJ databases">
        <title>Draft genome sequences of Sphingobium herbicidovorans.</title>
        <authorList>
            <person name="Gan H.M."/>
            <person name="Gan H.Y."/>
            <person name="Savka M.A."/>
        </authorList>
    </citation>
    <scope>NUCLEOTIDE SEQUENCE [LARGE SCALE GENOMIC DNA]</scope>
    <source>
        <strain evidence="2">NBRC 16415</strain>
    </source>
</reference>
<keyword evidence="3" id="KW-1185">Reference proteome</keyword>
<dbReference type="Pfam" id="PF18735">
    <property type="entry name" value="HEPN_RiboL-PSP"/>
    <property type="match status" value="1"/>
</dbReference>
<dbReference type="eggNOG" id="ENOG5032SV9">
    <property type="taxonomic scope" value="Bacteria"/>
</dbReference>
<evidence type="ECO:0000313" key="3">
    <source>
        <dbReference type="Proteomes" id="UP000024284"/>
    </source>
</evidence>
<dbReference type="AlphaFoldDB" id="A0A086P6Z0"/>
<dbReference type="Proteomes" id="UP000024284">
    <property type="component" value="Unassembled WGS sequence"/>
</dbReference>
<evidence type="ECO:0000313" key="2">
    <source>
        <dbReference type="EMBL" id="KFG89158.1"/>
    </source>
</evidence>
<feature type="domain" description="RiboL-PSP-HEPN" evidence="1">
    <location>
        <begin position="21"/>
        <end position="205"/>
    </location>
</feature>
<accession>A0A086P6Z0</accession>
<proteinExistence type="predicted"/>
<gene>
    <name evidence="2" type="ORF">BV98_002985</name>
</gene>
<dbReference type="RefSeq" id="WP_197053228.1">
    <property type="nucleotide sequence ID" value="NZ_BCZD01000010.1"/>
</dbReference>
<protein>
    <recommendedName>
        <fullName evidence="1">RiboL-PSP-HEPN domain-containing protein</fullName>
    </recommendedName>
</protein>
<dbReference type="InterPro" id="IPR041519">
    <property type="entry name" value="HEPN_RiboL-PSP"/>
</dbReference>
<sequence length="218" mass="24597">MVSTVSKPFSDQDLAYQLSRDLTWRIKEISDLKSAVLLSDTVARPALLRALVTVAYAHWEGHVKYSAQKYLTHVALRKIAYSSLTRQFLRNDFLPKLAAIGQKGVKERGDLIDAILDGGSRRFVQINENLVNTKSNLNFEVLCDICRVCGVDPTIFSDHENFIDVILLKRRNSIAHGEETFVGVEDLNPLTEQTISLMRMISNDLQAKAHLGHYRAMP</sequence>